<dbReference type="AlphaFoldDB" id="A0A0E2BQU3"/>
<protein>
    <submittedName>
        <fullName evidence="1">Uncharacterized protein</fullName>
    </submittedName>
</protein>
<proteinExistence type="predicted"/>
<accession>A0A0E2BQU3</accession>
<evidence type="ECO:0000313" key="1">
    <source>
        <dbReference type="EMBL" id="EKO33792.1"/>
    </source>
</evidence>
<sequence length="41" mass="4710">MGTLTKIFCEKTVRNRKRNIGFVPKNLKEISSNHLIALPKL</sequence>
<reference evidence="1" key="1">
    <citation type="submission" date="2012-10" db="EMBL/GenBank/DDBJ databases">
        <authorList>
            <person name="Harkins D.M."/>
            <person name="Durkin A.S."/>
            <person name="Brinkac L.M."/>
            <person name="Haft D.H."/>
            <person name="Selengut J.D."/>
            <person name="Sanka R."/>
            <person name="DePew J."/>
            <person name="Purushe J."/>
            <person name="Matthias M.A."/>
            <person name="Vinetz J.M."/>
            <person name="Sutton G.G."/>
            <person name="Nierman W.C."/>
            <person name="Fouts D.E."/>
        </authorList>
    </citation>
    <scope>NUCLEOTIDE SEQUENCE [LARGE SCALE GENOMIC DNA]</scope>
    <source>
        <strain evidence="1">MOR084</strain>
    </source>
</reference>
<dbReference type="Proteomes" id="UP000006329">
    <property type="component" value="Unassembled WGS sequence"/>
</dbReference>
<gene>
    <name evidence="1" type="ORF">LEP1GSC179_2900</name>
</gene>
<evidence type="ECO:0000313" key="2">
    <source>
        <dbReference type="Proteomes" id="UP000006329"/>
    </source>
</evidence>
<dbReference type="EMBL" id="AHON02000043">
    <property type="protein sequence ID" value="EKO33792.1"/>
    <property type="molecule type" value="Genomic_DNA"/>
</dbReference>
<name>A0A0E2BQU3_9LEPT</name>
<organism evidence="1 2">
    <name type="scientific">Leptospira santarosai str. MOR084</name>
    <dbReference type="NCBI Taxonomy" id="1049984"/>
    <lineage>
        <taxon>Bacteria</taxon>
        <taxon>Pseudomonadati</taxon>
        <taxon>Spirochaetota</taxon>
        <taxon>Spirochaetia</taxon>
        <taxon>Leptospirales</taxon>
        <taxon>Leptospiraceae</taxon>
        <taxon>Leptospira</taxon>
    </lineage>
</organism>
<comment type="caution">
    <text evidence="1">The sequence shown here is derived from an EMBL/GenBank/DDBJ whole genome shotgun (WGS) entry which is preliminary data.</text>
</comment>
<keyword evidence="2" id="KW-1185">Reference proteome</keyword>